<evidence type="ECO:0000313" key="2">
    <source>
        <dbReference type="EMBL" id="MBR9729387.1"/>
    </source>
</evidence>
<gene>
    <name evidence="2" type="ORF">G3R48_15515</name>
</gene>
<evidence type="ECO:0008006" key="4">
    <source>
        <dbReference type="Google" id="ProtNLM"/>
    </source>
</evidence>
<dbReference type="RefSeq" id="WP_153666182.1">
    <property type="nucleotide sequence ID" value="NZ_JAAIKR010000019.1"/>
</dbReference>
<dbReference type="InterPro" id="IPR011990">
    <property type="entry name" value="TPR-like_helical_dom_sf"/>
</dbReference>
<sequence length="385" mass="44683">MTSWLFSSLLMVLLSACQSNYHSRLDVDTQSLFLDEHFIQQDVLAVKDIFALPDEFKNQVRHDYLAASRTKGSRFYPNIWLANYVGAQDGLFQYQDHYTRSASVTALNRLGNCMSLVVLSAAIADEFDIDVEFQDIEVQPVWDKRGGFYLVNGHVNLKLLPSERLNTYSMFEKKVTVDFLPERTIRAYKANTVSRKTLVAMFYNNVAAESLVKGDLDLAYALIKKGIQYDVNYLPAMNTLAVIYRHKALTEQAELVYRIVLQRQPQELTTLFNLSLILGEQGRLDEWHEVHKILELARINNPFYYYDMAQQAYLEKQFQEALMWYKRAVAKADYRHEFYFGLSRAYWATGDEQLAKKHLQKALALSTDSNNKQRYQLKLKAMQAH</sequence>
<protein>
    <recommendedName>
        <fullName evidence="4">Tetratricopeptide repeat protein</fullName>
    </recommendedName>
</protein>
<feature type="repeat" description="TPR" evidence="1">
    <location>
        <begin position="336"/>
        <end position="369"/>
    </location>
</feature>
<name>A0ABS5I5U4_9GAMM</name>
<dbReference type="Gene3D" id="1.25.40.10">
    <property type="entry name" value="Tetratricopeptide repeat domain"/>
    <property type="match status" value="2"/>
</dbReference>
<keyword evidence="1" id="KW-0802">TPR repeat</keyword>
<dbReference type="EMBL" id="JAAIKR010000019">
    <property type="protein sequence ID" value="MBR9729387.1"/>
    <property type="molecule type" value="Genomic_DNA"/>
</dbReference>
<dbReference type="InterPro" id="IPR019734">
    <property type="entry name" value="TPR_rpt"/>
</dbReference>
<dbReference type="SUPFAM" id="SSF81901">
    <property type="entry name" value="HCP-like"/>
    <property type="match status" value="1"/>
</dbReference>
<evidence type="ECO:0000313" key="3">
    <source>
        <dbReference type="Proteomes" id="UP000811844"/>
    </source>
</evidence>
<reference evidence="2 3" key="1">
    <citation type="submission" date="2020-02" db="EMBL/GenBank/DDBJ databases">
        <title>Shewanella WXL01 sp. nov., a marine bacterium isolated from green algae in Luhuitou Fringing Reef (Northern South China Sea).</title>
        <authorList>
            <person name="Wang X."/>
        </authorList>
    </citation>
    <scope>NUCLEOTIDE SEQUENCE [LARGE SCALE GENOMIC DNA]</scope>
    <source>
        <strain evidence="2 3">MCCC 1A01895</strain>
    </source>
</reference>
<dbReference type="SMART" id="SM00028">
    <property type="entry name" value="TPR"/>
    <property type="match status" value="4"/>
</dbReference>
<dbReference type="Pfam" id="PF13181">
    <property type="entry name" value="TPR_8"/>
    <property type="match status" value="1"/>
</dbReference>
<dbReference type="Proteomes" id="UP000811844">
    <property type="component" value="Unassembled WGS sequence"/>
</dbReference>
<keyword evidence="3" id="KW-1185">Reference proteome</keyword>
<proteinExistence type="predicted"/>
<organism evidence="2 3">
    <name type="scientific">Shewanella intestini</name>
    <dbReference type="NCBI Taxonomy" id="2017544"/>
    <lineage>
        <taxon>Bacteria</taxon>
        <taxon>Pseudomonadati</taxon>
        <taxon>Pseudomonadota</taxon>
        <taxon>Gammaproteobacteria</taxon>
        <taxon>Alteromonadales</taxon>
        <taxon>Shewanellaceae</taxon>
        <taxon>Shewanella</taxon>
    </lineage>
</organism>
<comment type="caution">
    <text evidence="2">The sequence shown here is derived from an EMBL/GenBank/DDBJ whole genome shotgun (WGS) entry which is preliminary data.</text>
</comment>
<accession>A0ABS5I5U4</accession>
<evidence type="ECO:0000256" key="1">
    <source>
        <dbReference type="PROSITE-ProRule" id="PRU00339"/>
    </source>
</evidence>
<dbReference type="PROSITE" id="PS50005">
    <property type="entry name" value="TPR"/>
    <property type="match status" value="1"/>
</dbReference>